<keyword evidence="3 6" id="KW-0812">Transmembrane</keyword>
<reference evidence="8" key="1">
    <citation type="submission" date="2025-08" db="UniProtKB">
        <authorList>
            <consortium name="RefSeq"/>
        </authorList>
    </citation>
    <scope>IDENTIFICATION</scope>
    <source>
        <tissue evidence="8">Tentacle</tissue>
    </source>
</reference>
<dbReference type="GO" id="GO:0005886">
    <property type="term" value="C:plasma membrane"/>
    <property type="evidence" value="ECO:0007669"/>
    <property type="project" value="TreeGrafter"/>
</dbReference>
<dbReference type="InParanoid" id="A0A6P8HX85"/>
<dbReference type="PANTHER" id="PTHR19282:SF534">
    <property type="entry name" value="TETRASPANIN FAMILY-RELATED"/>
    <property type="match status" value="1"/>
</dbReference>
<name>A0A6P8HX85_ACTTE</name>
<dbReference type="InterPro" id="IPR000301">
    <property type="entry name" value="Tetraspanin_animals"/>
</dbReference>
<dbReference type="Pfam" id="PF00335">
    <property type="entry name" value="Tetraspanin"/>
    <property type="match status" value="1"/>
</dbReference>
<feature type="transmembrane region" description="Helical" evidence="6">
    <location>
        <begin position="81"/>
        <end position="105"/>
    </location>
</feature>
<keyword evidence="7" id="KW-1185">Reference proteome</keyword>
<dbReference type="PRINTS" id="PR00259">
    <property type="entry name" value="TMFOUR"/>
</dbReference>
<feature type="transmembrane region" description="Helical" evidence="6">
    <location>
        <begin position="50"/>
        <end position="74"/>
    </location>
</feature>
<evidence type="ECO:0000256" key="6">
    <source>
        <dbReference type="RuleBase" id="RU361218"/>
    </source>
</evidence>
<evidence type="ECO:0000256" key="1">
    <source>
        <dbReference type="ARBA" id="ARBA00004141"/>
    </source>
</evidence>
<dbReference type="AlphaFoldDB" id="A0A6P8HX85"/>
<proteinExistence type="inferred from homology"/>
<keyword evidence="5 6" id="KW-0472">Membrane</keyword>
<evidence type="ECO:0000256" key="2">
    <source>
        <dbReference type="ARBA" id="ARBA00006840"/>
    </source>
</evidence>
<evidence type="ECO:0000256" key="5">
    <source>
        <dbReference type="ARBA" id="ARBA00023136"/>
    </source>
</evidence>
<comment type="subcellular location">
    <subcellularLocation>
        <location evidence="1 6">Membrane</location>
        <topology evidence="1 6">Multi-pass membrane protein</topology>
    </subcellularLocation>
</comment>
<keyword evidence="4 6" id="KW-1133">Transmembrane helix</keyword>
<accession>A0A6P8HX85</accession>
<sequence>MCGVKCSKYLLFVFNFFFLLSGLAVLGIGIWTKIDAGQFDSFLGTSGYAISANILIAAGAFVVIVAFLGCCGAVRENRCMLGTFFAVLLLIFCAEAVAGILGFIYRDQVEKEISTEITKQIKNEYGFSSTIDYNVNILQQRLKCCGAKNREDYKESRWRKELNPNKLVPLSCCIENANKTSCYKDSSYDQVYEKGCISELKTFADNHMVLIGAIAAGISGIQLFGMVFACCLFCSIVD</sequence>
<comment type="similarity">
    <text evidence="2 6">Belongs to the tetraspanin (TM4SF) family.</text>
</comment>
<dbReference type="PIRSF" id="PIRSF002419">
    <property type="entry name" value="Tetraspanin"/>
    <property type="match status" value="1"/>
</dbReference>
<evidence type="ECO:0000256" key="3">
    <source>
        <dbReference type="ARBA" id="ARBA00022692"/>
    </source>
</evidence>
<dbReference type="InterPro" id="IPR018503">
    <property type="entry name" value="Tetraspanin_CS"/>
</dbReference>
<dbReference type="GeneID" id="116293848"/>
<protein>
    <recommendedName>
        <fullName evidence="6">Tetraspanin</fullName>
    </recommendedName>
</protein>
<organism evidence="7 8">
    <name type="scientific">Actinia tenebrosa</name>
    <name type="common">Australian red waratah sea anemone</name>
    <dbReference type="NCBI Taxonomy" id="6105"/>
    <lineage>
        <taxon>Eukaryota</taxon>
        <taxon>Metazoa</taxon>
        <taxon>Cnidaria</taxon>
        <taxon>Anthozoa</taxon>
        <taxon>Hexacorallia</taxon>
        <taxon>Actiniaria</taxon>
        <taxon>Actiniidae</taxon>
        <taxon>Actinia</taxon>
    </lineage>
</organism>
<evidence type="ECO:0000313" key="7">
    <source>
        <dbReference type="Proteomes" id="UP000515163"/>
    </source>
</evidence>
<dbReference type="Gene3D" id="1.10.1450.10">
    <property type="entry name" value="Tetraspanin"/>
    <property type="match status" value="1"/>
</dbReference>
<dbReference type="RefSeq" id="XP_031557197.1">
    <property type="nucleotide sequence ID" value="XM_031701337.1"/>
</dbReference>
<dbReference type="SUPFAM" id="SSF48652">
    <property type="entry name" value="Tetraspanin"/>
    <property type="match status" value="1"/>
</dbReference>
<dbReference type="InterPro" id="IPR018499">
    <property type="entry name" value="Tetraspanin/Peripherin"/>
</dbReference>
<dbReference type="KEGG" id="aten:116293848"/>
<dbReference type="PROSITE" id="PS00421">
    <property type="entry name" value="TM4_1"/>
    <property type="match status" value="1"/>
</dbReference>
<gene>
    <name evidence="8" type="primary">LOC116293848</name>
</gene>
<evidence type="ECO:0000313" key="8">
    <source>
        <dbReference type="RefSeq" id="XP_031557197.1"/>
    </source>
</evidence>
<dbReference type="OrthoDB" id="438211at2759"/>
<evidence type="ECO:0000256" key="4">
    <source>
        <dbReference type="ARBA" id="ARBA00022989"/>
    </source>
</evidence>
<dbReference type="Proteomes" id="UP000515163">
    <property type="component" value="Unplaced"/>
</dbReference>
<feature type="transmembrane region" description="Helical" evidence="6">
    <location>
        <begin position="9"/>
        <end position="30"/>
    </location>
</feature>
<dbReference type="PANTHER" id="PTHR19282">
    <property type="entry name" value="TETRASPANIN"/>
    <property type="match status" value="1"/>
</dbReference>
<feature type="transmembrane region" description="Helical" evidence="6">
    <location>
        <begin position="208"/>
        <end position="237"/>
    </location>
</feature>
<dbReference type="InterPro" id="IPR008952">
    <property type="entry name" value="Tetraspanin_EC2_sf"/>
</dbReference>